<evidence type="ECO:0000313" key="3">
    <source>
        <dbReference type="Proteomes" id="UP000054630"/>
    </source>
</evidence>
<keyword evidence="3" id="KW-1185">Reference proteome</keyword>
<dbReference type="Proteomes" id="UP000054630">
    <property type="component" value="Unassembled WGS sequence"/>
</dbReference>
<protein>
    <submittedName>
        <fullName evidence="2">Uncharacterized protein</fullName>
    </submittedName>
</protein>
<name>A0A0V0RVQ0_9BILA</name>
<evidence type="ECO:0000256" key="1">
    <source>
        <dbReference type="SAM" id="Phobius"/>
    </source>
</evidence>
<evidence type="ECO:0000313" key="2">
    <source>
        <dbReference type="EMBL" id="KRX18545.1"/>
    </source>
</evidence>
<feature type="transmembrane region" description="Helical" evidence="1">
    <location>
        <begin position="115"/>
        <end position="132"/>
    </location>
</feature>
<feature type="transmembrane region" description="Helical" evidence="1">
    <location>
        <begin position="152"/>
        <end position="172"/>
    </location>
</feature>
<dbReference type="AlphaFoldDB" id="A0A0V0RVQ0"/>
<dbReference type="EMBL" id="JYDL01000071">
    <property type="protein sequence ID" value="KRX18545.1"/>
    <property type="molecule type" value="Genomic_DNA"/>
</dbReference>
<keyword evidence="1" id="KW-0812">Transmembrane</keyword>
<dbReference type="OrthoDB" id="5914612at2759"/>
<comment type="caution">
    <text evidence="2">The sequence shown here is derived from an EMBL/GenBank/DDBJ whole genome shotgun (WGS) entry which is preliminary data.</text>
</comment>
<keyword evidence="1" id="KW-0472">Membrane</keyword>
<gene>
    <name evidence="2" type="ORF">T07_6860</name>
</gene>
<proteinExistence type="predicted"/>
<organism evidence="2 3">
    <name type="scientific">Trichinella nelsoni</name>
    <dbReference type="NCBI Taxonomy" id="6336"/>
    <lineage>
        <taxon>Eukaryota</taxon>
        <taxon>Metazoa</taxon>
        <taxon>Ecdysozoa</taxon>
        <taxon>Nematoda</taxon>
        <taxon>Enoplea</taxon>
        <taxon>Dorylaimia</taxon>
        <taxon>Trichinellida</taxon>
        <taxon>Trichinellidae</taxon>
        <taxon>Trichinella</taxon>
    </lineage>
</organism>
<reference evidence="2 3" key="1">
    <citation type="submission" date="2015-01" db="EMBL/GenBank/DDBJ databases">
        <title>Evolution of Trichinella species and genotypes.</title>
        <authorList>
            <person name="Korhonen P.K."/>
            <person name="Edoardo P."/>
            <person name="Giuseppe L.R."/>
            <person name="Gasser R.B."/>
        </authorList>
    </citation>
    <scope>NUCLEOTIDE SEQUENCE [LARGE SCALE GENOMIC DNA]</scope>
    <source>
        <strain evidence="2">ISS37</strain>
    </source>
</reference>
<feature type="transmembrane region" description="Helical" evidence="1">
    <location>
        <begin position="80"/>
        <end position="103"/>
    </location>
</feature>
<sequence>MASEMFQANRIKCFIIIWMTIGSLICLVDFGIVLHKFRNSTIIYDVIENSEFSCDFIKDSDKIIQHLEVNIDIGYGENSAYLLTIQFLVYGGIFFMLYCAILHAKKSQQGIWSKCETIGLIFLTTSHILSLFTVRMGKIFISCAKDPNNDLLFVAAVGSTFLSLGNAMALFYQSVKKPTISRADYHLKYHIP</sequence>
<feature type="transmembrane region" description="Helical" evidence="1">
    <location>
        <begin position="12"/>
        <end position="34"/>
    </location>
</feature>
<accession>A0A0V0RVQ0</accession>
<keyword evidence="1" id="KW-1133">Transmembrane helix</keyword>